<feature type="transmembrane region" description="Helical" evidence="6">
    <location>
        <begin position="421"/>
        <end position="443"/>
    </location>
</feature>
<dbReference type="InterPro" id="IPR036259">
    <property type="entry name" value="MFS_trans_sf"/>
</dbReference>
<dbReference type="GO" id="GO:0022857">
    <property type="term" value="F:transmembrane transporter activity"/>
    <property type="evidence" value="ECO:0007669"/>
    <property type="project" value="InterPro"/>
</dbReference>
<gene>
    <name evidence="8" type="ORF">NLU13_3247</name>
</gene>
<feature type="transmembrane region" description="Helical" evidence="6">
    <location>
        <begin position="216"/>
        <end position="241"/>
    </location>
</feature>
<feature type="region of interest" description="Disordered" evidence="5">
    <location>
        <begin position="524"/>
        <end position="577"/>
    </location>
</feature>
<feature type="transmembrane region" description="Helical" evidence="6">
    <location>
        <begin position="133"/>
        <end position="153"/>
    </location>
</feature>
<feature type="domain" description="Major facilitator superfamily (MFS) profile" evidence="7">
    <location>
        <begin position="92"/>
        <end position="513"/>
    </location>
</feature>
<organism evidence="8 9">
    <name type="scientific">Sarocladium strictum</name>
    <name type="common">Black bundle disease fungus</name>
    <name type="synonym">Acremonium strictum</name>
    <dbReference type="NCBI Taxonomy" id="5046"/>
    <lineage>
        <taxon>Eukaryota</taxon>
        <taxon>Fungi</taxon>
        <taxon>Dikarya</taxon>
        <taxon>Ascomycota</taxon>
        <taxon>Pezizomycotina</taxon>
        <taxon>Sordariomycetes</taxon>
        <taxon>Hypocreomycetidae</taxon>
        <taxon>Hypocreales</taxon>
        <taxon>Sarocladiaceae</taxon>
        <taxon>Sarocladium</taxon>
    </lineage>
</organism>
<feature type="transmembrane region" description="Helical" evidence="6">
    <location>
        <begin position="299"/>
        <end position="323"/>
    </location>
</feature>
<dbReference type="InterPro" id="IPR020846">
    <property type="entry name" value="MFS_dom"/>
</dbReference>
<dbReference type="AlphaFoldDB" id="A0AA39LA27"/>
<protein>
    <recommendedName>
        <fullName evidence="7">Major facilitator superfamily (MFS) profile domain-containing protein</fullName>
    </recommendedName>
</protein>
<dbReference type="FunFam" id="1.20.1250.20:FF:000354">
    <property type="entry name" value="MFS general substrate transporter"/>
    <property type="match status" value="1"/>
</dbReference>
<keyword evidence="9" id="KW-1185">Reference proteome</keyword>
<dbReference type="Gene3D" id="1.20.1250.20">
    <property type="entry name" value="MFS general substrate transporter like domains"/>
    <property type="match status" value="1"/>
</dbReference>
<reference evidence="8" key="1">
    <citation type="submission" date="2022-10" db="EMBL/GenBank/DDBJ databases">
        <title>Determination and structural analysis of whole genome sequence of Sarocladium strictum F4-1.</title>
        <authorList>
            <person name="Hu L."/>
            <person name="Jiang Y."/>
        </authorList>
    </citation>
    <scope>NUCLEOTIDE SEQUENCE</scope>
    <source>
        <strain evidence="8">F4-1</strain>
    </source>
</reference>
<name>A0AA39LA27_SARSR</name>
<accession>A0AA39LA27</accession>
<evidence type="ECO:0000256" key="2">
    <source>
        <dbReference type="ARBA" id="ARBA00022692"/>
    </source>
</evidence>
<comment type="subcellular location">
    <subcellularLocation>
        <location evidence="1">Membrane</location>
        <topology evidence="1">Multi-pass membrane protein</topology>
    </subcellularLocation>
</comment>
<keyword evidence="4 6" id="KW-0472">Membrane</keyword>
<evidence type="ECO:0000256" key="6">
    <source>
        <dbReference type="SAM" id="Phobius"/>
    </source>
</evidence>
<feature type="transmembrane region" description="Helical" evidence="6">
    <location>
        <begin position="343"/>
        <end position="367"/>
    </location>
</feature>
<evidence type="ECO:0000313" key="8">
    <source>
        <dbReference type="EMBL" id="KAK0389672.1"/>
    </source>
</evidence>
<dbReference type="PANTHER" id="PTHR23502:SF64">
    <property type="entry name" value="TRANSPORTER, PUTATIVE (AFU_ORTHOLOGUE AFUA_3G11760)-RELATED"/>
    <property type="match status" value="1"/>
</dbReference>
<feature type="transmembrane region" description="Helical" evidence="6">
    <location>
        <begin position="388"/>
        <end position="409"/>
    </location>
</feature>
<dbReference type="SUPFAM" id="SSF103473">
    <property type="entry name" value="MFS general substrate transporter"/>
    <property type="match status" value="1"/>
</dbReference>
<feature type="transmembrane region" description="Helical" evidence="6">
    <location>
        <begin position="90"/>
        <end position="113"/>
    </location>
</feature>
<dbReference type="Proteomes" id="UP001175261">
    <property type="component" value="Unassembled WGS sequence"/>
</dbReference>
<sequence>MGQPEAHAPANDAESFGVRREQDAETASRSDSNGSADRRNPVVEEIQAQRIASYVSSPDDLEAQPTMTNVTSYREPGDEVYGRLSGRRKAIIVAVLSFCAFLSPISSTSILAATPEVAAEYNTTGSIINLSNAGYLAFMALSPLIWGPISQVFGRRPTNLVTAVSFFLLSLATALAPDLGSFFVFRAFSALVGASFILVGSACIGDIYKPVERGTAIGWFLSGTLIGPAFGPFIGGIIVTFSDWRTIFWLQTALTGAGLLMTFFLVPETIHHRKIEDLAHCSRQEKTWAIMRMLNPLRVLFLFQNPSLIMAAGASSALVWNMYSLLTPIRYVLNPRFKLETPMLGGLFYLAPGLGYLLGTFGGGRWADRTVKKWIKKRNGVRVPEDRLRSCLPFLGIAMPGCVLVYGWSVDQAVGGIPLPVIAMFLQGVAQLFCFPSINTYCLDVMPGKGADVAAANFFIRYLAGVLGTAVVLPAIEGVGVGWFSTLSAGLLALSAVGLLGAIRFGQGWQKKVKDKERAKRAAKRTVEARVEGNQATGAQPEESKEAIPKEATAKEFSESQANDTGIGGSKASKRSS</sequence>
<keyword evidence="2 6" id="KW-0812">Transmembrane</keyword>
<feature type="transmembrane region" description="Helical" evidence="6">
    <location>
        <begin position="482"/>
        <end position="506"/>
    </location>
</feature>
<evidence type="ECO:0000313" key="9">
    <source>
        <dbReference type="Proteomes" id="UP001175261"/>
    </source>
</evidence>
<evidence type="ECO:0000256" key="1">
    <source>
        <dbReference type="ARBA" id="ARBA00004141"/>
    </source>
</evidence>
<feature type="transmembrane region" description="Helical" evidence="6">
    <location>
        <begin position="160"/>
        <end position="177"/>
    </location>
</feature>
<dbReference type="PROSITE" id="PS50850">
    <property type="entry name" value="MFS"/>
    <property type="match status" value="1"/>
</dbReference>
<dbReference type="PANTHER" id="PTHR23502">
    <property type="entry name" value="MAJOR FACILITATOR SUPERFAMILY"/>
    <property type="match status" value="1"/>
</dbReference>
<evidence type="ECO:0000256" key="5">
    <source>
        <dbReference type="SAM" id="MobiDB-lite"/>
    </source>
</evidence>
<evidence type="ECO:0000259" key="7">
    <source>
        <dbReference type="PROSITE" id="PS50850"/>
    </source>
</evidence>
<feature type="region of interest" description="Disordered" evidence="5">
    <location>
        <begin position="1"/>
        <end position="43"/>
    </location>
</feature>
<comment type="caution">
    <text evidence="8">The sequence shown here is derived from an EMBL/GenBank/DDBJ whole genome shotgun (WGS) entry which is preliminary data.</text>
</comment>
<evidence type="ECO:0000256" key="4">
    <source>
        <dbReference type="ARBA" id="ARBA00023136"/>
    </source>
</evidence>
<dbReference type="GO" id="GO:0005886">
    <property type="term" value="C:plasma membrane"/>
    <property type="evidence" value="ECO:0007669"/>
    <property type="project" value="TreeGrafter"/>
</dbReference>
<dbReference type="InterPro" id="IPR011701">
    <property type="entry name" value="MFS"/>
</dbReference>
<evidence type="ECO:0000256" key="3">
    <source>
        <dbReference type="ARBA" id="ARBA00022989"/>
    </source>
</evidence>
<feature type="compositionally biased region" description="Basic and acidic residues" evidence="5">
    <location>
        <begin position="542"/>
        <end position="558"/>
    </location>
</feature>
<feature type="transmembrane region" description="Helical" evidence="6">
    <location>
        <begin position="247"/>
        <end position="266"/>
    </location>
</feature>
<keyword evidence="3 6" id="KW-1133">Transmembrane helix</keyword>
<feature type="transmembrane region" description="Helical" evidence="6">
    <location>
        <begin position="455"/>
        <end position="476"/>
    </location>
</feature>
<feature type="transmembrane region" description="Helical" evidence="6">
    <location>
        <begin position="183"/>
        <end position="204"/>
    </location>
</feature>
<proteinExistence type="predicted"/>
<dbReference type="Pfam" id="PF07690">
    <property type="entry name" value="MFS_1"/>
    <property type="match status" value="1"/>
</dbReference>
<feature type="compositionally biased region" description="Basic and acidic residues" evidence="5">
    <location>
        <begin position="17"/>
        <end position="28"/>
    </location>
</feature>
<dbReference type="EMBL" id="JAPDFR010000002">
    <property type="protein sequence ID" value="KAK0389672.1"/>
    <property type="molecule type" value="Genomic_DNA"/>
</dbReference>